<name>A0A023D535_ACIMT</name>
<dbReference type="Proteomes" id="UP000019760">
    <property type="component" value="Unassembled WGS sequence"/>
</dbReference>
<reference evidence="2" key="1">
    <citation type="journal article" date="2014" name="FEMS Microbiol. Lett.">
        <title>Draft Genomic DNA Sequence of the Facultatively Methylotrophic Bacterium Acidomonas methanolica type strain MB58.</title>
        <authorList>
            <person name="Higashiura N."/>
            <person name="Hadano H."/>
            <person name="Hirakawa H."/>
            <person name="Matsutani M."/>
            <person name="Takabe S."/>
            <person name="Matsushita K."/>
            <person name="Azuma Y."/>
        </authorList>
    </citation>
    <scope>NUCLEOTIDE SEQUENCE [LARGE SCALE GENOMIC DNA]</scope>
    <source>
        <strain evidence="2">MB58</strain>
    </source>
</reference>
<dbReference type="Pfam" id="PF13618">
    <property type="entry name" value="Gluconate_2-dh3"/>
    <property type="match status" value="1"/>
</dbReference>
<evidence type="ECO:0008006" key="3">
    <source>
        <dbReference type="Google" id="ProtNLM"/>
    </source>
</evidence>
<dbReference type="RefSeq" id="WP_052511841.1">
    <property type="nucleotide sequence ID" value="NZ_BAND01000038.1"/>
</dbReference>
<evidence type="ECO:0000313" key="2">
    <source>
        <dbReference type="Proteomes" id="UP000019760"/>
    </source>
</evidence>
<keyword evidence="2" id="KW-1185">Reference proteome</keyword>
<comment type="caution">
    <text evidence="1">The sequence shown here is derived from an EMBL/GenBank/DDBJ whole genome shotgun (WGS) entry which is preliminary data.</text>
</comment>
<evidence type="ECO:0000313" key="1">
    <source>
        <dbReference type="EMBL" id="GAJ28921.1"/>
    </source>
</evidence>
<sequence length="200" mass="21232">MIPESPSTFRALLESDHVTARTRAVMAARAKPVSGAPRALSAEGLERLRALLDGVLPQGDLFGDARIDLAERIDARLAGPGDGWRFAILPPDAIAYEQALATLDAAGRDSFGAGLPALDAAARDRLIARLAEGTISGLLDGAQMQRWFSDLRADAVQEFMAHPAVQGAFGISAVATGGDREIQGFEEIGADRRERWEAGL</sequence>
<reference evidence="1 2" key="2">
    <citation type="journal article" date="2014" name="FEMS Microbiol. Lett.">
        <title>Draft genomic DNA sequence of the facultatively methylotrophic bacterium Acidomonas methanolica type strain MB58.</title>
        <authorList>
            <person name="Higashiura N."/>
            <person name="Hadano H."/>
            <person name="Hirakawa H."/>
            <person name="Matsutani M."/>
            <person name="Takabe S."/>
            <person name="Matsushita K."/>
            <person name="Azuma Y."/>
        </authorList>
    </citation>
    <scope>NUCLEOTIDE SEQUENCE [LARGE SCALE GENOMIC DNA]</scope>
    <source>
        <strain evidence="1 2">MB58</strain>
    </source>
</reference>
<dbReference type="InterPro" id="IPR027056">
    <property type="entry name" value="Gluconate_2DH_su3"/>
</dbReference>
<organism evidence="1 2">
    <name type="scientific">Acidomonas methanolica NBRC 104435</name>
    <dbReference type="NCBI Taxonomy" id="1231351"/>
    <lineage>
        <taxon>Bacteria</taxon>
        <taxon>Pseudomonadati</taxon>
        <taxon>Pseudomonadota</taxon>
        <taxon>Alphaproteobacteria</taxon>
        <taxon>Acetobacterales</taxon>
        <taxon>Acetobacteraceae</taxon>
        <taxon>Acidomonas</taxon>
    </lineage>
</organism>
<accession>A0A023D535</accession>
<proteinExistence type="predicted"/>
<dbReference type="AlphaFoldDB" id="A0A023D535"/>
<protein>
    <recommendedName>
        <fullName evidence="3">Gluconate 2-dehydrogenase subunit 3 family protein</fullName>
    </recommendedName>
</protein>
<dbReference type="EMBL" id="BAND01000038">
    <property type="protein sequence ID" value="GAJ28921.1"/>
    <property type="molecule type" value="Genomic_DNA"/>
</dbReference>
<gene>
    <name evidence="1" type="ORF">Amme_038_170</name>
</gene>